<proteinExistence type="inferred from homology"/>
<name>A0A7K0DX04_9NOCA</name>
<dbReference type="PANTHER" id="PTHR46696">
    <property type="entry name" value="P450, PUTATIVE (EUROFUNG)-RELATED"/>
    <property type="match status" value="1"/>
</dbReference>
<evidence type="ECO:0000256" key="4">
    <source>
        <dbReference type="ARBA" id="ARBA00023002"/>
    </source>
</evidence>
<organism evidence="7 8">
    <name type="scientific">Nocardia aurantia</name>
    <dbReference type="NCBI Taxonomy" id="2585199"/>
    <lineage>
        <taxon>Bacteria</taxon>
        <taxon>Bacillati</taxon>
        <taxon>Actinomycetota</taxon>
        <taxon>Actinomycetes</taxon>
        <taxon>Mycobacteriales</taxon>
        <taxon>Nocardiaceae</taxon>
        <taxon>Nocardia</taxon>
    </lineage>
</organism>
<evidence type="ECO:0000313" key="7">
    <source>
        <dbReference type="EMBL" id="MQY29364.1"/>
    </source>
</evidence>
<reference evidence="7 8" key="1">
    <citation type="submission" date="2019-10" db="EMBL/GenBank/DDBJ databases">
        <title>Nocardia macrotermitis sp. nov. and Nocardia aurantia sp. nov., isolated from the gut of fungus growing-termite Macrotermes natalensis.</title>
        <authorList>
            <person name="Benndorf R."/>
            <person name="Schwitalla J."/>
            <person name="Martin K."/>
            <person name="De Beer W."/>
            <person name="Kaster A.-K."/>
            <person name="Vollmers J."/>
            <person name="Poulsen M."/>
            <person name="Beemelmanns C."/>
        </authorList>
    </citation>
    <scope>NUCLEOTIDE SEQUENCE [LARGE SCALE GENOMIC DNA]</scope>
    <source>
        <strain evidence="7 8">RB56</strain>
    </source>
</reference>
<evidence type="ECO:0000256" key="1">
    <source>
        <dbReference type="ARBA" id="ARBA00010617"/>
    </source>
</evidence>
<evidence type="ECO:0000256" key="2">
    <source>
        <dbReference type="ARBA" id="ARBA00022617"/>
    </source>
</evidence>
<dbReference type="GO" id="GO:0020037">
    <property type="term" value="F:heme binding"/>
    <property type="evidence" value="ECO:0007669"/>
    <property type="project" value="InterPro"/>
</dbReference>
<dbReference type="GO" id="GO:0016705">
    <property type="term" value="F:oxidoreductase activity, acting on paired donors, with incorporation or reduction of molecular oxygen"/>
    <property type="evidence" value="ECO:0007669"/>
    <property type="project" value="InterPro"/>
</dbReference>
<keyword evidence="8" id="KW-1185">Reference proteome</keyword>
<keyword evidence="3" id="KW-0479">Metal-binding</keyword>
<evidence type="ECO:0000256" key="5">
    <source>
        <dbReference type="ARBA" id="ARBA00023004"/>
    </source>
</evidence>
<dbReference type="AlphaFoldDB" id="A0A7K0DX04"/>
<dbReference type="EMBL" id="WEGI01000011">
    <property type="protein sequence ID" value="MQY29364.1"/>
    <property type="molecule type" value="Genomic_DNA"/>
</dbReference>
<gene>
    <name evidence="7" type="ORF">NRB56_49540</name>
</gene>
<dbReference type="PRINTS" id="PR00359">
    <property type="entry name" value="BP450"/>
</dbReference>
<accession>A0A7K0DX04</accession>
<keyword evidence="5" id="KW-0408">Iron</keyword>
<comment type="similarity">
    <text evidence="1">Belongs to the cytochrome P450 family.</text>
</comment>
<dbReference type="Proteomes" id="UP000431401">
    <property type="component" value="Unassembled WGS sequence"/>
</dbReference>
<dbReference type="InterPro" id="IPR002397">
    <property type="entry name" value="Cyt_P450_B"/>
</dbReference>
<dbReference type="InterPro" id="IPR036396">
    <property type="entry name" value="Cyt_P450_sf"/>
</dbReference>
<evidence type="ECO:0000256" key="6">
    <source>
        <dbReference type="ARBA" id="ARBA00023033"/>
    </source>
</evidence>
<keyword evidence="2" id="KW-0349">Heme</keyword>
<dbReference type="SUPFAM" id="SSF48264">
    <property type="entry name" value="Cytochrome P450"/>
    <property type="match status" value="1"/>
</dbReference>
<dbReference type="EC" id="1.14.-.-" evidence="7"/>
<dbReference type="GO" id="GO:0005506">
    <property type="term" value="F:iron ion binding"/>
    <property type="evidence" value="ECO:0007669"/>
    <property type="project" value="InterPro"/>
</dbReference>
<evidence type="ECO:0000256" key="3">
    <source>
        <dbReference type="ARBA" id="ARBA00022723"/>
    </source>
</evidence>
<dbReference type="PANTHER" id="PTHR46696:SF1">
    <property type="entry name" value="CYTOCHROME P450 YJIB-RELATED"/>
    <property type="match status" value="1"/>
</dbReference>
<keyword evidence="6" id="KW-0503">Monooxygenase</keyword>
<keyword evidence="4 7" id="KW-0560">Oxidoreductase</keyword>
<comment type="caution">
    <text evidence="7">The sequence shown here is derived from an EMBL/GenBank/DDBJ whole genome shotgun (WGS) entry which is preliminary data.</text>
</comment>
<dbReference type="GO" id="GO:0004497">
    <property type="term" value="F:monooxygenase activity"/>
    <property type="evidence" value="ECO:0007669"/>
    <property type="project" value="UniProtKB-KW"/>
</dbReference>
<dbReference type="Gene3D" id="1.10.630.10">
    <property type="entry name" value="Cytochrome P450"/>
    <property type="match status" value="1"/>
</dbReference>
<protein>
    <submittedName>
        <fullName evidence="7">Cytochrome P450 107B1</fullName>
        <ecNumber evidence="7">1.14.-.-</ecNumber>
    </submittedName>
</protein>
<evidence type="ECO:0000313" key="8">
    <source>
        <dbReference type="Proteomes" id="UP000431401"/>
    </source>
</evidence>
<sequence length="414" mass="45181">MRVLEPVASVDSDPAPIPLFGPRFLNDPRGLYREMRRGHGAVVPVELPGGLPAWLVIGYRELHQVTSDPELYPRDAALWNQWPNVPPDWPLLPILPISPSPALADNTHRAQQANLDAALETMDAFALRRDCEELSDRLIDSFCGRGTADLVGAFAEPLPVLALARLIGLPDAEGLELLRSMEVIGDAGADSMQAYGRLAESMRQLIIHKRDRPGPDLATALLQQGTYTEEACGLTLMSVLFAGHITTADWLVHSMRLMLTDDRFASAFGGGRRSIGQAMNEVLWEETPTQILAGRWAARDTRLGDKVIRAGDMLLLGLAAANSDPEVRQYTGVEPSSIGNSAHFAFGHGEYRCPYGAQQMAETIARTGIEVLLDRLPDIDLAVEPETLVRRPSPFLSGMTSLPVRFTAVRPLSG</sequence>